<proteinExistence type="predicted"/>
<feature type="chain" id="PRO_5012335416" description="Peptidase inhibitor I78 family protein" evidence="1">
    <location>
        <begin position="23"/>
        <end position="114"/>
    </location>
</feature>
<evidence type="ECO:0000256" key="1">
    <source>
        <dbReference type="SAM" id="SignalP"/>
    </source>
</evidence>
<dbReference type="AlphaFoldDB" id="A0A291M2X2"/>
<dbReference type="KEGG" id="cmag:CBW24_15125"/>
<dbReference type="PROSITE" id="PS51257">
    <property type="entry name" value="PROKAR_LIPOPROTEIN"/>
    <property type="match status" value="1"/>
</dbReference>
<gene>
    <name evidence="2" type="ORF">CBW24_15125</name>
</gene>
<evidence type="ECO:0000313" key="3">
    <source>
        <dbReference type="Proteomes" id="UP000219050"/>
    </source>
</evidence>
<accession>A0A291M2X2</accession>
<dbReference type="EMBL" id="CP021404">
    <property type="protein sequence ID" value="ATI43207.1"/>
    <property type="molecule type" value="Genomic_DNA"/>
</dbReference>
<dbReference type="Gene3D" id="3.30.10.10">
    <property type="entry name" value="Trypsin Inhibitor V, subunit A"/>
    <property type="match status" value="1"/>
</dbReference>
<protein>
    <recommendedName>
        <fullName evidence="4">Peptidase inhibitor I78 family protein</fullName>
    </recommendedName>
</protein>
<reference evidence="2 3" key="1">
    <citation type="submission" date="2017-05" db="EMBL/GenBank/DDBJ databases">
        <title>Comparative genomic and metabolic analysis of manganese-oxidizing mechanisms in Celeribater manganoxidans DY25T: its adaption to the environment of polymetallic nodule.</title>
        <authorList>
            <person name="Wang X."/>
        </authorList>
    </citation>
    <scope>NUCLEOTIDE SEQUENCE [LARGE SCALE GENOMIC DNA]</scope>
    <source>
        <strain evidence="2 3">DY25</strain>
    </source>
</reference>
<name>A0A291M2X2_9RHOB</name>
<dbReference type="Pfam" id="PF11720">
    <property type="entry name" value="Inhibitor_I78"/>
    <property type="match status" value="1"/>
</dbReference>
<keyword evidence="3" id="KW-1185">Reference proteome</keyword>
<keyword evidence="1" id="KW-0732">Signal</keyword>
<sequence length="114" mass="12567">MNPMPMRMPMLMIAGVSLSLMAACGPQIPETPEIVNPDVALPYGTPLERREPDLCQLDQVRAFVGQPVSYAPVSSLDRPVRVIGPDDIVTQEYNPRRVNFYTDAYGTITRVSCG</sequence>
<evidence type="ECO:0000313" key="2">
    <source>
        <dbReference type="EMBL" id="ATI43207.1"/>
    </source>
</evidence>
<evidence type="ECO:0008006" key="4">
    <source>
        <dbReference type="Google" id="ProtNLM"/>
    </source>
</evidence>
<feature type="signal peptide" evidence="1">
    <location>
        <begin position="1"/>
        <end position="22"/>
    </location>
</feature>
<dbReference type="Proteomes" id="UP000219050">
    <property type="component" value="Chromosome"/>
</dbReference>
<organism evidence="2 3">
    <name type="scientific">Pacificitalea manganoxidans</name>
    <dbReference type="NCBI Taxonomy" id="1411902"/>
    <lineage>
        <taxon>Bacteria</taxon>
        <taxon>Pseudomonadati</taxon>
        <taxon>Pseudomonadota</taxon>
        <taxon>Alphaproteobacteria</taxon>
        <taxon>Rhodobacterales</taxon>
        <taxon>Paracoccaceae</taxon>
        <taxon>Pacificitalea</taxon>
    </lineage>
</organism>
<dbReference type="InterPro" id="IPR021719">
    <property type="entry name" value="Prot_inh_I78"/>
</dbReference>